<feature type="compositionally biased region" description="Low complexity" evidence="1">
    <location>
        <begin position="211"/>
        <end position="229"/>
    </location>
</feature>
<proteinExistence type="predicted"/>
<reference evidence="2" key="1">
    <citation type="submission" date="2022-10" db="EMBL/GenBank/DDBJ databases">
        <authorList>
            <person name="Chen Y."/>
            <person name="Dougan E. K."/>
            <person name="Chan C."/>
            <person name="Rhodes N."/>
            <person name="Thang M."/>
        </authorList>
    </citation>
    <scope>NUCLEOTIDE SEQUENCE</scope>
</reference>
<feature type="region of interest" description="Disordered" evidence="1">
    <location>
        <begin position="201"/>
        <end position="238"/>
    </location>
</feature>
<gene>
    <name evidence="2" type="ORF">C1SCF055_LOCUS22977</name>
</gene>
<name>A0A9P1CT69_9DINO</name>
<sequence>MALELALDEKTGKRPEEWEELVSSLNASGSTWDWSKVEVRKVQPRVGASVYVSPGVFAVGEEPVPPAPPEPGDAEEAEPPAPPAPVVVFEVGDVVGPLGGMLRRKKRYMAQHYGDELWFFHDPLAHELPLRIQSTELRTEAMVLDMSGEGSNRLRYLRDQRADPLDMSQVLPQSYEDVVAMTDVSTSDVALWPKRSAMQRINSRSLPQETPSPSATAASLPGLLSPSSARPDSPKTLTSTMSSVVEALPPLEANCKIVDVHVQGWPYSFVVATATIYKDEELLIDRGEEFWERQRSVLERLRVLAPGLEEILTGVTLPEPLPPDPAGAFPPRAPHTRPSSKPKEPRDFIPDFTSFIGAFALKSGAKEAEKLPSEAERIRQLCRRLGDCSSSGTTSGKRRGVQLSTEFRHSELSIAAAGPRQSYAQPVPCCACCAAAAVLAATAFDLGCQLGARHLQFPVALPQCPTTAFGEPLATASLQLFGATFRTAGYLTAALHQGAQTLKNSWSHGPTVPIQPDTLDPAGPGQMVMASEALQRSCVAQKWNAPARWEYTSLARCWKFHCSMLKGKTKMRSLDWCCNVL</sequence>
<organism evidence="2">
    <name type="scientific">Cladocopium goreaui</name>
    <dbReference type="NCBI Taxonomy" id="2562237"/>
    <lineage>
        <taxon>Eukaryota</taxon>
        <taxon>Sar</taxon>
        <taxon>Alveolata</taxon>
        <taxon>Dinophyceae</taxon>
        <taxon>Suessiales</taxon>
        <taxon>Symbiodiniaceae</taxon>
        <taxon>Cladocopium</taxon>
    </lineage>
</organism>
<evidence type="ECO:0000256" key="1">
    <source>
        <dbReference type="SAM" id="MobiDB-lite"/>
    </source>
</evidence>
<feature type="region of interest" description="Disordered" evidence="1">
    <location>
        <begin position="315"/>
        <end position="346"/>
    </location>
</feature>
<comment type="caution">
    <text evidence="2">The sequence shown here is derived from an EMBL/GenBank/DDBJ whole genome shotgun (WGS) entry which is preliminary data.</text>
</comment>
<evidence type="ECO:0000313" key="4">
    <source>
        <dbReference type="EMBL" id="CAL4783815.1"/>
    </source>
</evidence>
<feature type="region of interest" description="Disordered" evidence="1">
    <location>
        <begin position="62"/>
        <end position="84"/>
    </location>
</feature>
<dbReference type="OrthoDB" id="308383at2759"/>
<dbReference type="EMBL" id="CAMXCT020002221">
    <property type="protein sequence ID" value="CAL1149878.1"/>
    <property type="molecule type" value="Genomic_DNA"/>
</dbReference>
<evidence type="ECO:0000313" key="2">
    <source>
        <dbReference type="EMBL" id="CAI3996503.1"/>
    </source>
</evidence>
<dbReference type="EMBL" id="CAMXCT030002221">
    <property type="protein sequence ID" value="CAL4783815.1"/>
    <property type="molecule type" value="Genomic_DNA"/>
</dbReference>
<dbReference type="Proteomes" id="UP001152797">
    <property type="component" value="Unassembled WGS sequence"/>
</dbReference>
<dbReference type="EMBL" id="CAMXCT010002221">
    <property type="protein sequence ID" value="CAI3996503.1"/>
    <property type="molecule type" value="Genomic_DNA"/>
</dbReference>
<reference evidence="3" key="2">
    <citation type="submission" date="2024-04" db="EMBL/GenBank/DDBJ databases">
        <authorList>
            <person name="Chen Y."/>
            <person name="Shah S."/>
            <person name="Dougan E. K."/>
            <person name="Thang M."/>
            <person name="Chan C."/>
        </authorList>
    </citation>
    <scope>NUCLEOTIDE SEQUENCE [LARGE SCALE GENOMIC DNA]</scope>
</reference>
<evidence type="ECO:0000313" key="3">
    <source>
        <dbReference type="EMBL" id="CAL1149878.1"/>
    </source>
</evidence>
<dbReference type="AlphaFoldDB" id="A0A9P1CT69"/>
<protein>
    <submittedName>
        <fullName evidence="4">SET domain-containing protein</fullName>
    </submittedName>
</protein>
<accession>A0A9P1CT69</accession>
<keyword evidence="5" id="KW-1185">Reference proteome</keyword>
<evidence type="ECO:0000313" key="5">
    <source>
        <dbReference type="Proteomes" id="UP001152797"/>
    </source>
</evidence>